<sequence length="137" mass="15595">MLAWQQRWEAGTTGRWTAVLIKNIRAWTRAPACEVGFFLTQFLTGHGYFRSYLFVMGKVASPKCALCGVNGDAKHTFFQCLHFQEEREEVSNRLGELSADSIIGKMLMKEELWSIVASYVEGVLRQKKNEGCLIDQL</sequence>
<dbReference type="AlphaFoldDB" id="A0A482X5R4"/>
<dbReference type="EMBL" id="QKKF02016927">
    <property type="protein sequence ID" value="RZF41235.1"/>
    <property type="molecule type" value="Genomic_DNA"/>
</dbReference>
<dbReference type="InParanoid" id="A0A482X5R4"/>
<dbReference type="Proteomes" id="UP000291343">
    <property type="component" value="Unassembled WGS sequence"/>
</dbReference>
<proteinExistence type="predicted"/>
<reference evidence="1 2" key="1">
    <citation type="journal article" date="2017" name="Gigascience">
        <title>Genome sequence of the small brown planthopper, Laodelphax striatellus.</title>
        <authorList>
            <person name="Zhu J."/>
            <person name="Jiang F."/>
            <person name="Wang X."/>
            <person name="Yang P."/>
            <person name="Bao Y."/>
            <person name="Zhao W."/>
            <person name="Wang W."/>
            <person name="Lu H."/>
            <person name="Wang Q."/>
            <person name="Cui N."/>
            <person name="Li J."/>
            <person name="Chen X."/>
            <person name="Luo L."/>
            <person name="Yu J."/>
            <person name="Kang L."/>
            <person name="Cui F."/>
        </authorList>
    </citation>
    <scope>NUCLEOTIDE SEQUENCE [LARGE SCALE GENOMIC DNA]</scope>
    <source>
        <strain evidence="1">Lst14</strain>
    </source>
</reference>
<comment type="caution">
    <text evidence="1">The sequence shown here is derived from an EMBL/GenBank/DDBJ whole genome shotgun (WGS) entry which is preliminary data.</text>
</comment>
<evidence type="ECO:0000313" key="2">
    <source>
        <dbReference type="Proteomes" id="UP000291343"/>
    </source>
</evidence>
<evidence type="ECO:0000313" key="1">
    <source>
        <dbReference type="EMBL" id="RZF41235.1"/>
    </source>
</evidence>
<protein>
    <recommendedName>
        <fullName evidence="3">Reverse transcriptase zinc-binding domain-containing protein</fullName>
    </recommendedName>
</protein>
<keyword evidence="2" id="KW-1185">Reference proteome</keyword>
<evidence type="ECO:0008006" key="3">
    <source>
        <dbReference type="Google" id="ProtNLM"/>
    </source>
</evidence>
<accession>A0A482X5R4</accession>
<dbReference type="STRING" id="195883.A0A482X5R4"/>
<organism evidence="1 2">
    <name type="scientific">Laodelphax striatellus</name>
    <name type="common">Small brown planthopper</name>
    <name type="synonym">Delphax striatella</name>
    <dbReference type="NCBI Taxonomy" id="195883"/>
    <lineage>
        <taxon>Eukaryota</taxon>
        <taxon>Metazoa</taxon>
        <taxon>Ecdysozoa</taxon>
        <taxon>Arthropoda</taxon>
        <taxon>Hexapoda</taxon>
        <taxon>Insecta</taxon>
        <taxon>Pterygota</taxon>
        <taxon>Neoptera</taxon>
        <taxon>Paraneoptera</taxon>
        <taxon>Hemiptera</taxon>
        <taxon>Auchenorrhyncha</taxon>
        <taxon>Fulgoroidea</taxon>
        <taxon>Delphacidae</taxon>
        <taxon>Criomorphinae</taxon>
        <taxon>Laodelphax</taxon>
    </lineage>
</organism>
<dbReference type="OrthoDB" id="6624020at2759"/>
<name>A0A482X5R4_LAOST</name>
<dbReference type="SMR" id="A0A482X5R4"/>
<gene>
    <name evidence="1" type="ORF">LSTR_LSTR010463</name>
</gene>